<comment type="caution">
    <text evidence="1">The sequence shown here is derived from an EMBL/GenBank/DDBJ whole genome shotgun (WGS) entry which is preliminary data.</text>
</comment>
<sequence>MEAAVQGETISRKEFEESAGWRTAGSRKLLTEQPPVTGAEAQRGNNSKKQCERRLRQIERSSRIPQLPRGDYKIIIRRKGGLRVAEHGAARLATSIYHAPEIPREAQDEDTICPNFQQNIIVVSTPTEAHADKYQKTASIKIGNQTFETNAYEAAPDCTSKGVIRGVPLEDTAGDITANVITPRNPTAIAAKRLSNATRVIVLCRPPSTNVRPLWWSPAAVLSIPKVDRDVLSVRPPGAPRRRMPEPERPPVPRLRSGEPSARTPMPAQEPALRWQPPDGRQGVQGTL</sequence>
<dbReference type="Proteomes" id="UP000821845">
    <property type="component" value="Chromosome 1"/>
</dbReference>
<dbReference type="EMBL" id="CM023481">
    <property type="protein sequence ID" value="KAH6946205.1"/>
    <property type="molecule type" value="Genomic_DNA"/>
</dbReference>
<proteinExistence type="predicted"/>
<name>A0ACB7TGP2_HYAAI</name>
<protein>
    <submittedName>
        <fullName evidence="1">Uncharacterized protein</fullName>
    </submittedName>
</protein>
<evidence type="ECO:0000313" key="2">
    <source>
        <dbReference type="Proteomes" id="UP000821845"/>
    </source>
</evidence>
<gene>
    <name evidence="1" type="ORF">HPB50_012145</name>
</gene>
<organism evidence="1 2">
    <name type="scientific">Hyalomma asiaticum</name>
    <name type="common">Tick</name>
    <dbReference type="NCBI Taxonomy" id="266040"/>
    <lineage>
        <taxon>Eukaryota</taxon>
        <taxon>Metazoa</taxon>
        <taxon>Ecdysozoa</taxon>
        <taxon>Arthropoda</taxon>
        <taxon>Chelicerata</taxon>
        <taxon>Arachnida</taxon>
        <taxon>Acari</taxon>
        <taxon>Parasitiformes</taxon>
        <taxon>Ixodida</taxon>
        <taxon>Ixodoidea</taxon>
        <taxon>Ixodidae</taxon>
        <taxon>Hyalomminae</taxon>
        <taxon>Hyalomma</taxon>
    </lineage>
</organism>
<reference evidence="1" key="1">
    <citation type="submission" date="2020-05" db="EMBL/GenBank/DDBJ databases">
        <title>Large-scale comparative analyses of tick genomes elucidate their genetic diversity and vector capacities.</title>
        <authorList>
            <person name="Jia N."/>
            <person name="Wang J."/>
            <person name="Shi W."/>
            <person name="Du L."/>
            <person name="Sun Y."/>
            <person name="Zhan W."/>
            <person name="Jiang J."/>
            <person name="Wang Q."/>
            <person name="Zhang B."/>
            <person name="Ji P."/>
            <person name="Sakyi L.B."/>
            <person name="Cui X."/>
            <person name="Yuan T."/>
            <person name="Jiang B."/>
            <person name="Yang W."/>
            <person name="Lam T.T.-Y."/>
            <person name="Chang Q."/>
            <person name="Ding S."/>
            <person name="Wang X."/>
            <person name="Zhu J."/>
            <person name="Ruan X."/>
            <person name="Zhao L."/>
            <person name="Wei J."/>
            <person name="Que T."/>
            <person name="Du C."/>
            <person name="Cheng J."/>
            <person name="Dai P."/>
            <person name="Han X."/>
            <person name="Huang E."/>
            <person name="Gao Y."/>
            <person name="Liu J."/>
            <person name="Shao H."/>
            <person name="Ye R."/>
            <person name="Li L."/>
            <person name="Wei W."/>
            <person name="Wang X."/>
            <person name="Wang C."/>
            <person name="Yang T."/>
            <person name="Huo Q."/>
            <person name="Li W."/>
            <person name="Guo W."/>
            <person name="Chen H."/>
            <person name="Zhou L."/>
            <person name="Ni X."/>
            <person name="Tian J."/>
            <person name="Zhou Y."/>
            <person name="Sheng Y."/>
            <person name="Liu T."/>
            <person name="Pan Y."/>
            <person name="Xia L."/>
            <person name="Li J."/>
            <person name="Zhao F."/>
            <person name="Cao W."/>
        </authorList>
    </citation>
    <scope>NUCLEOTIDE SEQUENCE</scope>
    <source>
        <strain evidence="1">Hyas-2018</strain>
    </source>
</reference>
<evidence type="ECO:0000313" key="1">
    <source>
        <dbReference type="EMBL" id="KAH6946205.1"/>
    </source>
</evidence>
<accession>A0ACB7TGP2</accession>
<keyword evidence="2" id="KW-1185">Reference proteome</keyword>